<evidence type="ECO:0000313" key="3">
    <source>
        <dbReference type="Proteomes" id="UP000054144"/>
    </source>
</evidence>
<gene>
    <name evidence="2" type="ORF">FISHEDRAFT_78896</name>
</gene>
<organism evidence="2 3">
    <name type="scientific">Fistulina hepatica ATCC 64428</name>
    <dbReference type="NCBI Taxonomy" id="1128425"/>
    <lineage>
        <taxon>Eukaryota</taxon>
        <taxon>Fungi</taxon>
        <taxon>Dikarya</taxon>
        <taxon>Basidiomycota</taxon>
        <taxon>Agaricomycotina</taxon>
        <taxon>Agaricomycetes</taxon>
        <taxon>Agaricomycetidae</taxon>
        <taxon>Agaricales</taxon>
        <taxon>Fistulinaceae</taxon>
        <taxon>Fistulina</taxon>
    </lineage>
</organism>
<accession>A0A0D6ZZ08</accession>
<reference evidence="2 3" key="1">
    <citation type="journal article" date="2015" name="Fungal Genet. Biol.">
        <title>Evolution of novel wood decay mechanisms in Agaricales revealed by the genome sequences of Fistulina hepatica and Cylindrobasidium torrendii.</title>
        <authorList>
            <person name="Floudas D."/>
            <person name="Held B.W."/>
            <person name="Riley R."/>
            <person name="Nagy L.G."/>
            <person name="Koehler G."/>
            <person name="Ransdell A.S."/>
            <person name="Younus H."/>
            <person name="Chow J."/>
            <person name="Chiniquy J."/>
            <person name="Lipzen A."/>
            <person name="Tritt A."/>
            <person name="Sun H."/>
            <person name="Haridas S."/>
            <person name="LaButti K."/>
            <person name="Ohm R.A."/>
            <person name="Kues U."/>
            <person name="Blanchette R.A."/>
            <person name="Grigoriev I.V."/>
            <person name="Minto R.E."/>
            <person name="Hibbett D.S."/>
        </authorList>
    </citation>
    <scope>NUCLEOTIDE SEQUENCE [LARGE SCALE GENOMIC DNA]</scope>
    <source>
        <strain evidence="2 3">ATCC 64428</strain>
    </source>
</reference>
<feature type="region of interest" description="Disordered" evidence="1">
    <location>
        <begin position="16"/>
        <end position="108"/>
    </location>
</feature>
<sequence>MSLPIERLKLRNARLSSKSKAFQKQVKVLSKSKPAVKARAKAKKQTKSTEFVSDSKEEGDMPTGSKRKATPSTSELPVKKIIVEEKGEKEKDSDSEGTKSSSGEDSVA</sequence>
<feature type="compositionally biased region" description="Basic residues" evidence="1">
    <location>
        <begin position="34"/>
        <end position="46"/>
    </location>
</feature>
<proteinExistence type="predicted"/>
<evidence type="ECO:0000313" key="2">
    <source>
        <dbReference type="EMBL" id="KIY43047.1"/>
    </source>
</evidence>
<dbReference type="EMBL" id="KN882138">
    <property type="protein sequence ID" value="KIY43047.1"/>
    <property type="molecule type" value="Genomic_DNA"/>
</dbReference>
<dbReference type="AlphaFoldDB" id="A0A0D6ZZ08"/>
<dbReference type="Proteomes" id="UP000054144">
    <property type="component" value="Unassembled WGS sequence"/>
</dbReference>
<keyword evidence="3" id="KW-1185">Reference proteome</keyword>
<protein>
    <submittedName>
        <fullName evidence="2">Uncharacterized protein</fullName>
    </submittedName>
</protein>
<feature type="compositionally biased region" description="Basic and acidic residues" evidence="1">
    <location>
        <begin position="77"/>
        <end position="97"/>
    </location>
</feature>
<feature type="compositionally biased region" description="Polar residues" evidence="1">
    <location>
        <begin position="98"/>
        <end position="108"/>
    </location>
</feature>
<evidence type="ECO:0000256" key="1">
    <source>
        <dbReference type="SAM" id="MobiDB-lite"/>
    </source>
</evidence>
<name>A0A0D6ZZ08_9AGAR</name>